<evidence type="ECO:0000256" key="4">
    <source>
        <dbReference type="ARBA" id="ARBA00022989"/>
    </source>
</evidence>
<evidence type="ECO:0000313" key="8">
    <source>
        <dbReference type="Proteomes" id="UP000034410"/>
    </source>
</evidence>
<evidence type="ECO:0000256" key="6">
    <source>
        <dbReference type="SAM" id="Phobius"/>
    </source>
</evidence>
<dbReference type="InterPro" id="IPR033580">
    <property type="entry name" value="Nurim-like"/>
</dbReference>
<keyword evidence="5 6" id="KW-0472">Membrane</keyword>
<dbReference type="AlphaFoldDB" id="A0A0F7K5P3"/>
<keyword evidence="4 6" id="KW-1133">Transmembrane helix</keyword>
<feature type="transmembrane region" description="Helical" evidence="6">
    <location>
        <begin position="6"/>
        <end position="26"/>
    </location>
</feature>
<dbReference type="PANTHER" id="PTHR31040">
    <property type="entry name" value="NURIM"/>
    <property type="match status" value="1"/>
</dbReference>
<reference evidence="7 8" key="1">
    <citation type="journal article" date="2015" name="Genome Announc.">
        <title>Complete Genome Sequence of Sedimenticola thiotaurini Strain SIP-G1, a Polyphosphate- and Polyhydroxyalkanoate-Accumulating Sulfur-Oxidizing Gammaproteobacterium Isolated from Salt Marsh Sediments.</title>
        <authorList>
            <person name="Flood B.E."/>
            <person name="Jones D.S."/>
            <person name="Bailey J.V."/>
        </authorList>
    </citation>
    <scope>NUCLEOTIDE SEQUENCE [LARGE SCALE GENOMIC DNA]</scope>
    <source>
        <strain evidence="7 8">SIP-G1</strain>
    </source>
</reference>
<evidence type="ECO:0000256" key="2">
    <source>
        <dbReference type="ARBA" id="ARBA00010631"/>
    </source>
</evidence>
<comment type="similarity">
    <text evidence="2">Belongs to the nurim family.</text>
</comment>
<feature type="transmembrane region" description="Helical" evidence="6">
    <location>
        <begin position="80"/>
        <end position="101"/>
    </location>
</feature>
<protein>
    <recommendedName>
        <fullName evidence="9">Methanethiol S-methyltransferase</fullName>
    </recommendedName>
</protein>
<dbReference type="Proteomes" id="UP000034410">
    <property type="component" value="Chromosome"/>
</dbReference>
<accession>A0A0F7K5P3</accession>
<organism evidence="7 8">
    <name type="scientific">Sedimenticola thiotaurini</name>
    <dbReference type="NCBI Taxonomy" id="1543721"/>
    <lineage>
        <taxon>Bacteria</taxon>
        <taxon>Pseudomonadati</taxon>
        <taxon>Pseudomonadota</taxon>
        <taxon>Gammaproteobacteria</taxon>
        <taxon>Chromatiales</taxon>
        <taxon>Sedimenticolaceae</taxon>
        <taxon>Sedimenticola</taxon>
    </lineage>
</organism>
<evidence type="ECO:0000256" key="1">
    <source>
        <dbReference type="ARBA" id="ARBA00004141"/>
    </source>
</evidence>
<dbReference type="KEGG" id="seds:AAY24_13775"/>
<dbReference type="EMBL" id="CP011412">
    <property type="protein sequence ID" value="AKH22278.1"/>
    <property type="molecule type" value="Genomic_DNA"/>
</dbReference>
<dbReference type="OrthoDB" id="9789029at2"/>
<dbReference type="PANTHER" id="PTHR31040:SF1">
    <property type="entry name" value="NURIM"/>
    <property type="match status" value="1"/>
</dbReference>
<sequence length="220" mass="25628">MGLSTGQVVVVCGVWLLYGALHSLTASLWLKRLVVGRWPACMPIYRLAFNLLSVVTLIPPLLLIYFWHGDYLWQWTGAGWWIANTLALLAVAGFVLSLRYYDGSEFAGLRQWRERAVRVEDQEHFHISPLHRFVRHPWYTLGLVILWTRDMDGVMLLSSLMMTGYLILGLRLEERKLLAYHGELYRRYRQRVPALIPLPWRYLSVAQARQLMGLTVDKRC</sequence>
<proteinExistence type="inferred from homology"/>
<evidence type="ECO:0008006" key="9">
    <source>
        <dbReference type="Google" id="ProtNLM"/>
    </source>
</evidence>
<evidence type="ECO:0000313" key="7">
    <source>
        <dbReference type="EMBL" id="AKH22278.1"/>
    </source>
</evidence>
<name>A0A0F7K5P3_9GAMM</name>
<dbReference type="GO" id="GO:0016020">
    <property type="term" value="C:membrane"/>
    <property type="evidence" value="ECO:0007669"/>
    <property type="project" value="UniProtKB-SubCell"/>
</dbReference>
<comment type="subcellular location">
    <subcellularLocation>
        <location evidence="1">Membrane</location>
        <topology evidence="1">Multi-pass membrane protein</topology>
    </subcellularLocation>
</comment>
<keyword evidence="3 6" id="KW-0812">Transmembrane</keyword>
<gene>
    <name evidence="7" type="ORF">AAY24_13775</name>
</gene>
<evidence type="ECO:0000256" key="5">
    <source>
        <dbReference type="ARBA" id="ARBA00023136"/>
    </source>
</evidence>
<evidence type="ECO:0000256" key="3">
    <source>
        <dbReference type="ARBA" id="ARBA00022692"/>
    </source>
</evidence>
<dbReference type="Gene3D" id="1.20.120.1630">
    <property type="match status" value="1"/>
</dbReference>
<feature type="transmembrane region" description="Helical" evidence="6">
    <location>
        <begin position="47"/>
        <end position="68"/>
    </location>
</feature>
<keyword evidence="8" id="KW-1185">Reference proteome</keyword>